<dbReference type="Gene3D" id="3.40.30.10">
    <property type="entry name" value="Glutaredoxin"/>
    <property type="match status" value="1"/>
</dbReference>
<gene>
    <name evidence="1" type="ORF">DPN68_07900</name>
</gene>
<proteinExistence type="predicted"/>
<dbReference type="Proteomes" id="UP000253319">
    <property type="component" value="Unassembled WGS sequence"/>
</dbReference>
<protein>
    <recommendedName>
        <fullName evidence="3">Thioredoxin</fullName>
    </recommendedName>
</protein>
<comment type="caution">
    <text evidence="1">The sequence shown here is derived from an EMBL/GenBank/DDBJ whole genome shotgun (WGS) entry which is preliminary data.</text>
</comment>
<sequence>MKKFLLLSVLLFVLQSCKKETTKSNELSTTNEATFFESPVVIQFHSENRCMTCNKIEALTLETLKSHPELEFKLVNVDDAKNEKIATAFEATGTALYLYNPKTNAKLDLTDFAFMNAGDEEKFKLELNQKVNEFIQ</sequence>
<evidence type="ECO:0000313" key="1">
    <source>
        <dbReference type="EMBL" id="RBA28343.1"/>
    </source>
</evidence>
<evidence type="ECO:0000313" key="2">
    <source>
        <dbReference type="Proteomes" id="UP000253319"/>
    </source>
</evidence>
<dbReference type="RefSeq" id="WP_113989108.1">
    <property type="nucleotide sequence ID" value="NZ_QLST01000008.1"/>
</dbReference>
<dbReference type="EMBL" id="QLST01000008">
    <property type="protein sequence ID" value="RBA28343.1"/>
    <property type="molecule type" value="Genomic_DNA"/>
</dbReference>
<accession>A0A365P1E8</accession>
<dbReference type="PROSITE" id="PS51257">
    <property type="entry name" value="PROKAR_LIPOPROTEIN"/>
    <property type="match status" value="1"/>
</dbReference>
<name>A0A365P1E8_9FLAO</name>
<dbReference type="InterPro" id="IPR047698">
    <property type="entry name" value="ArsF-like"/>
</dbReference>
<organism evidence="1 2">
    <name type="scientific">Flavobacterium tibetense</name>
    <dbReference type="NCBI Taxonomy" id="2233533"/>
    <lineage>
        <taxon>Bacteria</taxon>
        <taxon>Pseudomonadati</taxon>
        <taxon>Bacteroidota</taxon>
        <taxon>Flavobacteriia</taxon>
        <taxon>Flavobacteriales</taxon>
        <taxon>Flavobacteriaceae</taxon>
        <taxon>Flavobacterium</taxon>
    </lineage>
</organism>
<dbReference type="NCBIfam" id="NF040494">
    <property type="entry name" value="nitrored_ArsF"/>
    <property type="match status" value="1"/>
</dbReference>
<dbReference type="AlphaFoldDB" id="A0A365P1E8"/>
<reference evidence="1 2" key="1">
    <citation type="submission" date="2018-06" db="EMBL/GenBank/DDBJ databases">
        <title>Flavobacterium tibetense sp. nov., isolated from a wetland YonghuCo on Tibetan Plateau.</title>
        <authorList>
            <person name="Xing P."/>
            <person name="Phurbu D."/>
            <person name="Lu H."/>
        </authorList>
    </citation>
    <scope>NUCLEOTIDE SEQUENCE [LARGE SCALE GENOMIC DNA]</scope>
    <source>
        <strain evidence="1 2">YH5</strain>
    </source>
</reference>
<evidence type="ECO:0008006" key="3">
    <source>
        <dbReference type="Google" id="ProtNLM"/>
    </source>
</evidence>
<dbReference type="SUPFAM" id="SSF52833">
    <property type="entry name" value="Thioredoxin-like"/>
    <property type="match status" value="1"/>
</dbReference>
<dbReference type="InterPro" id="IPR036249">
    <property type="entry name" value="Thioredoxin-like_sf"/>
</dbReference>
<keyword evidence="2" id="KW-1185">Reference proteome</keyword>
<dbReference type="OrthoDB" id="5524063at2"/>